<accession>A0A2S1KP00</accession>
<sequence length="43" mass="4797">MWCGGVVLAHEQQVWLVSYVKSKHVQGNDCIFNGIKGPVLRAK</sequence>
<proteinExistence type="predicted"/>
<reference evidence="1 2" key="1">
    <citation type="submission" date="2017-04" db="EMBL/GenBank/DDBJ databases">
        <title>Weissella cibaria strain m2 complete genome.</title>
        <authorList>
            <person name="Pan Q."/>
            <person name="Tan M."/>
            <person name="Yao F."/>
            <person name="Su S."/>
        </authorList>
    </citation>
    <scope>NUCLEOTIDE SEQUENCE [LARGE SCALE GENOMIC DNA]</scope>
    <source>
        <strain evidence="1 2">M2</strain>
    </source>
</reference>
<dbReference type="AlphaFoldDB" id="A0A2S1KP00"/>
<organism evidence="1 2">
    <name type="scientific">Weissella cibaria</name>
    <dbReference type="NCBI Taxonomy" id="137591"/>
    <lineage>
        <taxon>Bacteria</taxon>
        <taxon>Bacillati</taxon>
        <taxon>Bacillota</taxon>
        <taxon>Bacilli</taxon>
        <taxon>Lactobacillales</taxon>
        <taxon>Lactobacillaceae</taxon>
        <taxon>Weissella</taxon>
    </lineage>
</organism>
<gene>
    <name evidence="1" type="ORF">B6254_0306</name>
</gene>
<name>A0A2S1KP00_9LACO</name>
<evidence type="ECO:0000313" key="1">
    <source>
        <dbReference type="EMBL" id="AWF94740.1"/>
    </source>
</evidence>
<dbReference type="EMBL" id="CP020928">
    <property type="protein sequence ID" value="AWF94740.1"/>
    <property type="molecule type" value="Genomic_DNA"/>
</dbReference>
<dbReference type="Proteomes" id="UP000244870">
    <property type="component" value="Chromosome"/>
</dbReference>
<protein>
    <submittedName>
        <fullName evidence="1">Uncharacterized protein</fullName>
    </submittedName>
</protein>
<evidence type="ECO:0000313" key="2">
    <source>
        <dbReference type="Proteomes" id="UP000244870"/>
    </source>
</evidence>